<name>A0A0V0XJN9_9BILA</name>
<organism evidence="1 2">
    <name type="scientific">Trichinella patagoniensis</name>
    <dbReference type="NCBI Taxonomy" id="990121"/>
    <lineage>
        <taxon>Eukaryota</taxon>
        <taxon>Metazoa</taxon>
        <taxon>Ecdysozoa</taxon>
        <taxon>Nematoda</taxon>
        <taxon>Enoplea</taxon>
        <taxon>Dorylaimia</taxon>
        <taxon>Trichinellida</taxon>
        <taxon>Trichinellidae</taxon>
        <taxon>Trichinella</taxon>
    </lineage>
</organism>
<evidence type="ECO:0000313" key="2">
    <source>
        <dbReference type="Proteomes" id="UP000054783"/>
    </source>
</evidence>
<protein>
    <submittedName>
        <fullName evidence="1">Uncharacterized protein</fullName>
    </submittedName>
</protein>
<sequence length="31" mass="3293">MNKKMGFSRDVPNLWNGICSGPCNSCSACTA</sequence>
<dbReference type="AlphaFoldDB" id="A0A0V0XJN9"/>
<keyword evidence="2" id="KW-1185">Reference proteome</keyword>
<accession>A0A0V0XJN9</accession>
<evidence type="ECO:0000313" key="1">
    <source>
        <dbReference type="EMBL" id="KRX88007.1"/>
    </source>
</evidence>
<reference evidence="1 2" key="1">
    <citation type="submission" date="2015-01" db="EMBL/GenBank/DDBJ databases">
        <title>Evolution of Trichinella species and genotypes.</title>
        <authorList>
            <person name="Korhonen P.K."/>
            <person name="Edoardo P."/>
            <person name="Giuseppe L.R."/>
            <person name="Gasser R.B."/>
        </authorList>
    </citation>
    <scope>NUCLEOTIDE SEQUENCE [LARGE SCALE GENOMIC DNA]</scope>
    <source>
        <strain evidence="1">ISS2496</strain>
    </source>
</reference>
<dbReference type="EMBL" id="JYDQ01004840">
    <property type="protein sequence ID" value="KRX88007.1"/>
    <property type="molecule type" value="Genomic_DNA"/>
</dbReference>
<gene>
    <name evidence="1" type="ORF">T12_14077</name>
</gene>
<proteinExistence type="predicted"/>
<comment type="caution">
    <text evidence="1">The sequence shown here is derived from an EMBL/GenBank/DDBJ whole genome shotgun (WGS) entry which is preliminary data.</text>
</comment>
<dbReference type="Proteomes" id="UP000054783">
    <property type="component" value="Unassembled WGS sequence"/>
</dbReference>